<name>A0A1B4V5K0_9GAMM</name>
<accession>A0A1B4V5K0</accession>
<dbReference type="KEGG" id="sva:SVA_2266"/>
<protein>
    <submittedName>
        <fullName evidence="2">Membrane protein</fullName>
    </submittedName>
</protein>
<proteinExistence type="predicted"/>
<dbReference type="InterPro" id="IPR019253">
    <property type="entry name" value="DUF2244_TM"/>
</dbReference>
<keyword evidence="1" id="KW-0812">Transmembrane</keyword>
<dbReference type="Pfam" id="PF10003">
    <property type="entry name" value="DUF2244"/>
    <property type="match status" value="1"/>
</dbReference>
<keyword evidence="3" id="KW-1185">Reference proteome</keyword>
<dbReference type="OrthoDB" id="5952290at2"/>
<feature type="transmembrane region" description="Helical" evidence="1">
    <location>
        <begin position="57"/>
        <end position="76"/>
    </location>
</feature>
<dbReference type="Proteomes" id="UP000218899">
    <property type="component" value="Chromosome"/>
</dbReference>
<keyword evidence="1" id="KW-1133">Transmembrane helix</keyword>
<feature type="transmembrane region" description="Helical" evidence="1">
    <location>
        <begin position="31"/>
        <end position="51"/>
    </location>
</feature>
<evidence type="ECO:0000313" key="3">
    <source>
        <dbReference type="Proteomes" id="UP000218899"/>
    </source>
</evidence>
<gene>
    <name evidence="2" type="ORF">SVA_2266</name>
</gene>
<dbReference type="RefSeq" id="WP_096461294.1">
    <property type="nucleotide sequence ID" value="NZ_AP014936.1"/>
</dbReference>
<keyword evidence="1" id="KW-0472">Membrane</keyword>
<evidence type="ECO:0000256" key="1">
    <source>
        <dbReference type="SAM" id="Phobius"/>
    </source>
</evidence>
<evidence type="ECO:0000313" key="2">
    <source>
        <dbReference type="EMBL" id="BAU48816.1"/>
    </source>
</evidence>
<sequence length="177" mass="18865">MSNEGPRPAEPAASADCIVLLPNRSLSPRGMAALFAALAGSAVALAVLFLNSGAWPVVPFLVAEVAAVGVTLGLLYRHAGDCEVVRLEDDRLEVVQRQGRRETCHRFPRYWARVAVEPGSNAHLPSRLVIRSHGREVEVGAGMTEEARRALAGMLRRALAPADVAKAGRSVPVTLTN</sequence>
<dbReference type="EMBL" id="AP014936">
    <property type="protein sequence ID" value="BAU48816.1"/>
    <property type="molecule type" value="Genomic_DNA"/>
</dbReference>
<dbReference type="AlphaFoldDB" id="A0A1B4V5K0"/>
<reference evidence="2 3" key="1">
    <citation type="submission" date="2015-08" db="EMBL/GenBank/DDBJ databases">
        <title>Complete genome sequence of Sulfurifustis variabilis.</title>
        <authorList>
            <person name="Miura A."/>
            <person name="Kojima H."/>
            <person name="Fukui M."/>
        </authorList>
    </citation>
    <scope>NUCLEOTIDE SEQUENCE [LARGE SCALE GENOMIC DNA]</scope>
    <source>
        <strain evidence="3">skN76</strain>
    </source>
</reference>
<organism evidence="2 3">
    <name type="scientific">Sulfurifustis variabilis</name>
    <dbReference type="NCBI Taxonomy" id="1675686"/>
    <lineage>
        <taxon>Bacteria</taxon>
        <taxon>Pseudomonadati</taxon>
        <taxon>Pseudomonadota</taxon>
        <taxon>Gammaproteobacteria</taxon>
        <taxon>Acidiferrobacterales</taxon>
        <taxon>Acidiferrobacteraceae</taxon>
        <taxon>Sulfurifustis</taxon>
    </lineage>
</organism>